<evidence type="ECO:0000313" key="1">
    <source>
        <dbReference type="EMBL" id="KAA5421680.1"/>
    </source>
</evidence>
<dbReference type="EMBL" id="VVYX01000004">
    <property type="protein sequence ID" value="KAA5421680.1"/>
    <property type="molecule type" value="Genomic_DNA"/>
</dbReference>
<proteinExistence type="predicted"/>
<dbReference type="InterPro" id="IPR046110">
    <property type="entry name" value="DUF6047"/>
</dbReference>
<dbReference type="RefSeq" id="WP_149946158.1">
    <property type="nucleotide sequence ID" value="NZ_JBBNMF010000007.1"/>
</dbReference>
<evidence type="ECO:0000313" key="2">
    <source>
        <dbReference type="Proteomes" id="UP000482653"/>
    </source>
</evidence>
<dbReference type="AlphaFoldDB" id="A0A6L3K6L8"/>
<protein>
    <submittedName>
        <fullName evidence="1">Uncharacterized protein</fullName>
    </submittedName>
</protein>
<name>A0A6L3K6L8_9BACE</name>
<reference evidence="1 2" key="1">
    <citation type="journal article" date="2019" name="Nat. Med.">
        <title>A library of human gut bacterial isolates paired with longitudinal multiomics data enables mechanistic microbiome research.</title>
        <authorList>
            <person name="Poyet M."/>
            <person name="Groussin M."/>
            <person name="Gibbons S.M."/>
            <person name="Avila-Pacheco J."/>
            <person name="Jiang X."/>
            <person name="Kearney S.M."/>
            <person name="Perrotta A.R."/>
            <person name="Berdy B."/>
            <person name="Zhao S."/>
            <person name="Lieberman T.D."/>
            <person name="Swanson P.K."/>
            <person name="Smith M."/>
            <person name="Roesemann S."/>
            <person name="Alexander J.E."/>
            <person name="Rich S.A."/>
            <person name="Livny J."/>
            <person name="Vlamakis H."/>
            <person name="Clish C."/>
            <person name="Bullock K."/>
            <person name="Deik A."/>
            <person name="Scott J."/>
            <person name="Pierce K.A."/>
            <person name="Xavier R.J."/>
            <person name="Alm E.J."/>
        </authorList>
    </citation>
    <scope>NUCLEOTIDE SEQUENCE [LARGE SCALE GENOMIC DNA]</scope>
    <source>
        <strain evidence="1 2">BIOML-A8</strain>
    </source>
</reference>
<accession>A0A6L3K6L8</accession>
<dbReference type="Proteomes" id="UP000482653">
    <property type="component" value="Unassembled WGS sequence"/>
</dbReference>
<gene>
    <name evidence="1" type="ORF">F2Y87_04030</name>
</gene>
<comment type="caution">
    <text evidence="1">The sequence shown here is derived from an EMBL/GenBank/DDBJ whole genome shotgun (WGS) entry which is preliminary data.</text>
</comment>
<sequence length="238" mass="27167">MFRFDFRDKSMIPPILGTDNRDYLERLTPVLEREKIYPSGVVRLRDAAFCEERGIRQLSASAAHTALAENEDYQQLAHRFGTDGHVIRNGLAVFPTCTAVEYGQKVLLFDKTETGDKELAKLLDGITEKFFEGKGKPKELGFYEIAPLDARFRGTMGDWQVVSSEILNYGICTKRLDMAPTLRNFNRLRNLSLVKAPLTKEQERIMSQLVARPDNTRFSGSNMSVKVPMKRERRGMKI</sequence>
<organism evidence="1 2">
    <name type="scientific">Bacteroides cellulosilyticus</name>
    <dbReference type="NCBI Taxonomy" id="246787"/>
    <lineage>
        <taxon>Bacteria</taxon>
        <taxon>Pseudomonadati</taxon>
        <taxon>Bacteroidota</taxon>
        <taxon>Bacteroidia</taxon>
        <taxon>Bacteroidales</taxon>
        <taxon>Bacteroidaceae</taxon>
        <taxon>Bacteroides</taxon>
    </lineage>
</organism>
<dbReference type="Pfam" id="PF19513">
    <property type="entry name" value="DUF6047"/>
    <property type="match status" value="1"/>
</dbReference>